<dbReference type="PANTHER" id="PTHR33446">
    <property type="entry name" value="PROTEIN TONB-RELATED"/>
    <property type="match status" value="1"/>
</dbReference>
<protein>
    <recommendedName>
        <fullName evidence="12">TonB C-terminal domain-containing protein</fullName>
    </recommendedName>
</protein>
<evidence type="ECO:0000256" key="10">
    <source>
        <dbReference type="SAM" id="MobiDB-lite"/>
    </source>
</evidence>
<keyword evidence="14" id="KW-1185">Reference proteome</keyword>
<sequence length="279" mass="31111">MINLSFLEKRVLLRRKIDRLWAVLVKVDYLDTERLRGVNYGTLELRKRYHKFMALGIGASIGMFVSFFLMYIIYGWVVGLLQDDLALKRKRIIDVSELAPPPSLDEKPKPPPPPIKPPEAPGIGEVKEVKDEEAPRQKTVAVQDLLKEASDDTSGLASAPIVDVPAGGGSSDDPPEFVSVEKEPDFAIRVQFDYPESARRAGLEGKVFLRVLVGKDGRSEKVQVLKSSGSDILDRAAKESLEKSTYTPALQNGQPVRTHREVLAEEAELYKKDQDEIKS</sequence>
<comment type="caution">
    <text evidence="13">The sequence shown here is derived from an EMBL/GenBank/DDBJ whole genome shotgun (WGS) entry which is preliminary data.</text>
</comment>
<evidence type="ECO:0000256" key="11">
    <source>
        <dbReference type="SAM" id="Phobius"/>
    </source>
</evidence>
<dbReference type="InterPro" id="IPR003538">
    <property type="entry name" value="TonB"/>
</dbReference>
<keyword evidence="5" id="KW-0997">Cell inner membrane</keyword>
<comment type="similarity">
    <text evidence="2">Belongs to the TonB family.</text>
</comment>
<proteinExistence type="inferred from homology"/>
<dbReference type="AlphaFoldDB" id="A0AAE0T7B4"/>
<feature type="compositionally biased region" description="Basic and acidic residues" evidence="10">
    <location>
        <begin position="125"/>
        <end position="134"/>
    </location>
</feature>
<comment type="subcellular location">
    <subcellularLocation>
        <location evidence="1">Cell inner membrane</location>
        <topology evidence="1">Single-pass membrane protein</topology>
        <orientation evidence="1">Periplasmic side</orientation>
    </subcellularLocation>
</comment>
<dbReference type="PROSITE" id="PS52015">
    <property type="entry name" value="TONB_CTD"/>
    <property type="match status" value="1"/>
</dbReference>
<feature type="domain" description="TonB C-terminal" evidence="12">
    <location>
        <begin position="179"/>
        <end position="273"/>
    </location>
</feature>
<dbReference type="NCBIfam" id="TIGR01352">
    <property type="entry name" value="tonB_Cterm"/>
    <property type="match status" value="1"/>
</dbReference>
<dbReference type="SUPFAM" id="SSF74653">
    <property type="entry name" value="TolA/TonB C-terminal domain"/>
    <property type="match status" value="1"/>
</dbReference>
<reference evidence="13" key="3">
    <citation type="submission" date="2023-05" db="EMBL/GenBank/DDBJ databases">
        <authorList>
            <person name="Smith C.H."/>
        </authorList>
    </citation>
    <scope>NUCLEOTIDE SEQUENCE</scope>
    <source>
        <strain evidence="13">CHS0354</strain>
        <tissue evidence="13">Mantle</tissue>
    </source>
</reference>
<reference evidence="13" key="1">
    <citation type="journal article" date="2021" name="Genome Biol. Evol.">
        <title>A High-Quality Reference Genome for a Parasitic Bivalve with Doubly Uniparental Inheritance (Bivalvia: Unionida).</title>
        <authorList>
            <person name="Smith C.H."/>
        </authorList>
    </citation>
    <scope>NUCLEOTIDE SEQUENCE</scope>
    <source>
        <strain evidence="13">CHS0354</strain>
    </source>
</reference>
<evidence type="ECO:0000256" key="5">
    <source>
        <dbReference type="ARBA" id="ARBA00022519"/>
    </source>
</evidence>
<dbReference type="GO" id="GO:0015891">
    <property type="term" value="P:siderophore transport"/>
    <property type="evidence" value="ECO:0007669"/>
    <property type="project" value="InterPro"/>
</dbReference>
<dbReference type="Proteomes" id="UP001195483">
    <property type="component" value="Unassembled WGS sequence"/>
</dbReference>
<evidence type="ECO:0000256" key="8">
    <source>
        <dbReference type="ARBA" id="ARBA00022989"/>
    </source>
</evidence>
<evidence type="ECO:0000256" key="3">
    <source>
        <dbReference type="ARBA" id="ARBA00022448"/>
    </source>
</evidence>
<dbReference type="GO" id="GO:0005886">
    <property type="term" value="C:plasma membrane"/>
    <property type="evidence" value="ECO:0007669"/>
    <property type="project" value="UniProtKB-SubCell"/>
</dbReference>
<evidence type="ECO:0000256" key="7">
    <source>
        <dbReference type="ARBA" id="ARBA00022927"/>
    </source>
</evidence>
<keyword evidence="3" id="KW-0813">Transport</keyword>
<dbReference type="Pfam" id="PF03544">
    <property type="entry name" value="TonB_C"/>
    <property type="match status" value="1"/>
</dbReference>
<feature type="region of interest" description="Disordered" evidence="10">
    <location>
        <begin position="156"/>
        <end position="177"/>
    </location>
</feature>
<evidence type="ECO:0000313" key="14">
    <source>
        <dbReference type="Proteomes" id="UP001195483"/>
    </source>
</evidence>
<evidence type="ECO:0000259" key="12">
    <source>
        <dbReference type="PROSITE" id="PS52015"/>
    </source>
</evidence>
<dbReference type="GO" id="GO:0015031">
    <property type="term" value="P:protein transport"/>
    <property type="evidence" value="ECO:0007669"/>
    <property type="project" value="UniProtKB-KW"/>
</dbReference>
<accession>A0AAE0T7B4</accession>
<dbReference type="InterPro" id="IPR006260">
    <property type="entry name" value="TonB/TolA_C"/>
</dbReference>
<keyword evidence="4" id="KW-1003">Cell membrane</keyword>
<dbReference type="Gene3D" id="3.30.1150.10">
    <property type="match status" value="1"/>
</dbReference>
<evidence type="ECO:0000256" key="9">
    <source>
        <dbReference type="ARBA" id="ARBA00023136"/>
    </source>
</evidence>
<keyword evidence="8 11" id="KW-1133">Transmembrane helix</keyword>
<feature type="compositionally biased region" description="Pro residues" evidence="10">
    <location>
        <begin position="110"/>
        <end position="120"/>
    </location>
</feature>
<evidence type="ECO:0000256" key="1">
    <source>
        <dbReference type="ARBA" id="ARBA00004383"/>
    </source>
</evidence>
<dbReference type="EMBL" id="JAEAOA010000085">
    <property type="protein sequence ID" value="KAK3604773.1"/>
    <property type="molecule type" value="Genomic_DNA"/>
</dbReference>
<feature type="transmembrane region" description="Helical" evidence="11">
    <location>
        <begin position="52"/>
        <end position="77"/>
    </location>
</feature>
<organism evidence="13 14">
    <name type="scientific">Potamilus streckersoni</name>
    <dbReference type="NCBI Taxonomy" id="2493646"/>
    <lineage>
        <taxon>Eukaryota</taxon>
        <taxon>Metazoa</taxon>
        <taxon>Spiralia</taxon>
        <taxon>Lophotrochozoa</taxon>
        <taxon>Mollusca</taxon>
        <taxon>Bivalvia</taxon>
        <taxon>Autobranchia</taxon>
        <taxon>Heteroconchia</taxon>
        <taxon>Palaeoheterodonta</taxon>
        <taxon>Unionida</taxon>
        <taxon>Unionoidea</taxon>
        <taxon>Unionidae</taxon>
        <taxon>Ambleminae</taxon>
        <taxon>Lampsilini</taxon>
        <taxon>Potamilus</taxon>
    </lineage>
</organism>
<feature type="region of interest" description="Disordered" evidence="10">
    <location>
        <begin position="99"/>
        <end position="134"/>
    </location>
</feature>
<dbReference type="InterPro" id="IPR051045">
    <property type="entry name" value="TonB-dependent_transducer"/>
</dbReference>
<evidence type="ECO:0000256" key="4">
    <source>
        <dbReference type="ARBA" id="ARBA00022475"/>
    </source>
</evidence>
<evidence type="ECO:0000256" key="2">
    <source>
        <dbReference type="ARBA" id="ARBA00006555"/>
    </source>
</evidence>
<keyword evidence="6 11" id="KW-0812">Transmembrane</keyword>
<evidence type="ECO:0000256" key="6">
    <source>
        <dbReference type="ARBA" id="ARBA00022692"/>
    </source>
</evidence>
<keyword evidence="9 11" id="KW-0472">Membrane</keyword>
<dbReference type="InterPro" id="IPR037682">
    <property type="entry name" value="TonB_C"/>
</dbReference>
<dbReference type="GO" id="GO:0055085">
    <property type="term" value="P:transmembrane transport"/>
    <property type="evidence" value="ECO:0007669"/>
    <property type="project" value="InterPro"/>
</dbReference>
<name>A0AAE0T7B4_9BIVA</name>
<dbReference type="GO" id="GO:0031992">
    <property type="term" value="F:energy transducer activity"/>
    <property type="evidence" value="ECO:0007669"/>
    <property type="project" value="InterPro"/>
</dbReference>
<evidence type="ECO:0000313" key="13">
    <source>
        <dbReference type="EMBL" id="KAK3604773.1"/>
    </source>
</evidence>
<keyword evidence="7" id="KW-0653">Protein transport</keyword>
<gene>
    <name evidence="13" type="ORF">CHS0354_000431</name>
</gene>
<dbReference type="PRINTS" id="PR01374">
    <property type="entry name" value="TONBPROTEIN"/>
</dbReference>
<reference evidence="13" key="2">
    <citation type="journal article" date="2021" name="Genome Biol. Evol.">
        <title>Developing a high-quality reference genome for a parasitic bivalve with doubly uniparental inheritance (Bivalvia: Unionida).</title>
        <authorList>
            <person name="Smith C.H."/>
        </authorList>
    </citation>
    <scope>NUCLEOTIDE SEQUENCE</scope>
    <source>
        <strain evidence="13">CHS0354</strain>
        <tissue evidence="13">Mantle</tissue>
    </source>
</reference>